<dbReference type="SUPFAM" id="SSF54197">
    <property type="entry name" value="HIT-like"/>
    <property type="match status" value="1"/>
</dbReference>
<dbReference type="InterPro" id="IPR009163">
    <property type="entry name" value="Ap4A_phos1/2"/>
</dbReference>
<dbReference type="AlphaFoldDB" id="A0A1W1I8Y9"/>
<feature type="active site" description="Nucleophile" evidence="1">
    <location>
        <position position="150"/>
    </location>
</feature>
<dbReference type="PANTHER" id="PTHR38420:SF1">
    <property type="entry name" value="PUTATIVE (AFU_ORTHOLOGUE AFUA_5G14690)-RELATED"/>
    <property type="match status" value="1"/>
</dbReference>
<gene>
    <name evidence="4" type="ORF">NSJP_3293</name>
</gene>
<evidence type="ECO:0000313" key="4">
    <source>
        <dbReference type="EMBL" id="SLM49460.1"/>
    </source>
</evidence>
<evidence type="ECO:0000256" key="1">
    <source>
        <dbReference type="PIRSR" id="PIRSR000846-1"/>
    </source>
</evidence>
<dbReference type="Proteomes" id="UP000192042">
    <property type="component" value="Chromosome I"/>
</dbReference>
<feature type="domain" description="Ap4A phosphorylase 1/2 N-terminal" evidence="3">
    <location>
        <begin position="4"/>
        <end position="168"/>
    </location>
</feature>
<dbReference type="KEGG" id="nja:NSJP_3293"/>
<evidence type="ECO:0000259" key="3">
    <source>
        <dbReference type="Pfam" id="PF19327"/>
    </source>
</evidence>
<evidence type="ECO:0000313" key="5">
    <source>
        <dbReference type="Proteomes" id="UP000192042"/>
    </source>
</evidence>
<keyword evidence="5" id="KW-1185">Reference proteome</keyword>
<dbReference type="STRING" id="1325564.NSJP_3293"/>
<dbReference type="InterPro" id="IPR036265">
    <property type="entry name" value="HIT-like_sf"/>
</dbReference>
<dbReference type="Pfam" id="PF19327">
    <property type="entry name" value="Ap4A_phos_N"/>
    <property type="match status" value="1"/>
</dbReference>
<accession>A0A1W1I8Y9</accession>
<dbReference type="Gene3D" id="3.30.428.70">
    <property type="match status" value="1"/>
</dbReference>
<dbReference type="RefSeq" id="WP_080887677.1">
    <property type="nucleotide sequence ID" value="NZ_LT828648.1"/>
</dbReference>
<dbReference type="PIRSF" id="PIRSF000846">
    <property type="entry name" value="ATP_adenylyltr"/>
    <property type="match status" value="1"/>
</dbReference>
<dbReference type="InterPro" id="IPR019200">
    <property type="entry name" value="ATP_adenylylTrfase_C"/>
</dbReference>
<dbReference type="InterPro" id="IPR045759">
    <property type="entry name" value="Ap4A_phos1/2_N"/>
</dbReference>
<feature type="domain" description="ATP adenylyltransferase C-terminal" evidence="2">
    <location>
        <begin position="181"/>
        <end position="294"/>
    </location>
</feature>
<organism evidence="4 5">
    <name type="scientific">Nitrospira japonica</name>
    <dbReference type="NCBI Taxonomy" id="1325564"/>
    <lineage>
        <taxon>Bacteria</taxon>
        <taxon>Pseudomonadati</taxon>
        <taxon>Nitrospirota</taxon>
        <taxon>Nitrospiria</taxon>
        <taxon>Nitrospirales</taxon>
        <taxon>Nitrospiraceae</taxon>
        <taxon>Nitrospira</taxon>
    </lineage>
</organism>
<evidence type="ECO:0000259" key="2">
    <source>
        <dbReference type="Pfam" id="PF09830"/>
    </source>
</evidence>
<dbReference type="GO" id="GO:0005524">
    <property type="term" value="F:ATP binding"/>
    <property type="evidence" value="ECO:0007669"/>
    <property type="project" value="InterPro"/>
</dbReference>
<dbReference type="EMBL" id="LT828648">
    <property type="protein sequence ID" value="SLM49460.1"/>
    <property type="molecule type" value="Genomic_DNA"/>
</dbReference>
<reference evidence="4 5" key="1">
    <citation type="submission" date="2017-03" db="EMBL/GenBank/DDBJ databases">
        <authorList>
            <person name="Afonso C.L."/>
            <person name="Miller P.J."/>
            <person name="Scott M.A."/>
            <person name="Spackman E."/>
            <person name="Goraichik I."/>
            <person name="Dimitrov K.M."/>
            <person name="Suarez D.L."/>
            <person name="Swayne D.E."/>
        </authorList>
    </citation>
    <scope>NUCLEOTIDE SEQUENCE [LARGE SCALE GENOMIC DNA]</scope>
    <source>
        <strain evidence="4">Genome sequencing of Nitrospira japonica strain NJ11</strain>
    </source>
</reference>
<dbReference type="PANTHER" id="PTHR38420">
    <property type="entry name" value="AP-4-A PHOSPHORYLASE II"/>
    <property type="match status" value="1"/>
</dbReference>
<protein>
    <submittedName>
        <fullName evidence="4">Ap4A phosphorylase II</fullName>
    </submittedName>
</protein>
<name>A0A1W1I8Y9_9BACT</name>
<dbReference type="InterPro" id="IPR043171">
    <property type="entry name" value="Ap4A_phos1/2-like"/>
</dbReference>
<dbReference type="GO" id="GO:0009117">
    <property type="term" value="P:nucleotide metabolic process"/>
    <property type="evidence" value="ECO:0007669"/>
    <property type="project" value="InterPro"/>
</dbReference>
<sequence>MTDQAQHLTPGTLPASLRERMEHARRCGAIQFMQTCLDVIEQEGIPFQVRIMESLAKKATAASGGANVNPFLPCDPDLFVAPISPTHLALLNKFNVVEGHLLIVTRSFEDQCCQLTQKDCEALLITLTEIDGLIFYNAGREAGASQSHKHFQLLPLDAIGPIPIEPLFRFAHPDEMVGTVPKLQFRHAYAGMDADWTNPEKLSGASFHACYRQLLHTAGLSVEAATGSHALTAPYNLLVTRKWALLVPRSRERFEDISINALGFAGTFLVKDQRQLETLRRMGPLTALRHVSFPNPA</sequence>
<dbReference type="Pfam" id="PF09830">
    <property type="entry name" value="ATP_transf"/>
    <property type="match status" value="1"/>
</dbReference>
<proteinExistence type="predicted"/>
<dbReference type="GO" id="GO:0003877">
    <property type="term" value="F:ATP:ADP adenylyltransferase activity"/>
    <property type="evidence" value="ECO:0007669"/>
    <property type="project" value="InterPro"/>
</dbReference>
<dbReference type="OrthoDB" id="421767at2"/>